<protein>
    <recommendedName>
        <fullName evidence="3">HEPN domain-containing protein</fullName>
    </recommendedName>
</protein>
<proteinExistence type="predicted"/>
<evidence type="ECO:0000313" key="2">
    <source>
        <dbReference type="Proteomes" id="UP000188357"/>
    </source>
</evidence>
<dbReference type="OrthoDB" id="6121078at2"/>
<evidence type="ECO:0000313" key="1">
    <source>
        <dbReference type="EMBL" id="SJM66589.1"/>
    </source>
</evidence>
<accession>A0A1R4GEM7</accession>
<dbReference type="EMBL" id="FUGE01000054">
    <property type="protein sequence ID" value="SJM66589.1"/>
    <property type="molecule type" value="Genomic_DNA"/>
</dbReference>
<name>A0A1R4GEM7_9GAMM</name>
<dbReference type="AlphaFoldDB" id="A0A1R4GEM7"/>
<dbReference type="RefSeq" id="WP_077450182.1">
    <property type="nucleotide sequence ID" value="NZ_FUGE01000054.1"/>
</dbReference>
<keyword evidence="2" id="KW-1185">Reference proteome</keyword>
<dbReference type="Proteomes" id="UP000188357">
    <property type="component" value="Unassembled WGS sequence"/>
</dbReference>
<sequence>MADKGRLARYQADRTNQKFYFCRVACKQAGDTADKQLYQAHCETAIFHLQGALWAFLQELAHFYNLDTSQPSIDYIETSLEKKTLISPELQRLKISLESGVLANIHKAYQRCQYAPAPDSKGIEASSHDLIVNVVTLSNQWLPDEQTIRDWRTEFMALVDEMRGGMVEY</sequence>
<dbReference type="InterPro" id="IPR046493">
    <property type="entry name" value="DUF6586"/>
</dbReference>
<evidence type="ECO:0008006" key="3">
    <source>
        <dbReference type="Google" id="ProtNLM"/>
    </source>
</evidence>
<dbReference type="Pfam" id="PF20227">
    <property type="entry name" value="DUF6586"/>
    <property type="match status" value="1"/>
</dbReference>
<gene>
    <name evidence="1" type="ORF">A1232T_00330</name>
</gene>
<reference evidence="1 2" key="1">
    <citation type="submission" date="2017-02" db="EMBL/GenBank/DDBJ databases">
        <authorList>
            <person name="Peterson S.W."/>
        </authorList>
    </citation>
    <scope>NUCLEOTIDE SEQUENCE [LARGE SCALE GENOMIC DNA]</scope>
    <source>
        <strain evidence="1">Psychrobacter_piechaudii</strain>
    </source>
</reference>
<organism evidence="1 2">
    <name type="scientific">Psychrobacter piechaudii</name>
    <dbReference type="NCBI Taxonomy" id="1945521"/>
    <lineage>
        <taxon>Bacteria</taxon>
        <taxon>Pseudomonadati</taxon>
        <taxon>Pseudomonadota</taxon>
        <taxon>Gammaproteobacteria</taxon>
        <taxon>Moraxellales</taxon>
        <taxon>Moraxellaceae</taxon>
        <taxon>Psychrobacter</taxon>
    </lineage>
</organism>